<dbReference type="Gene3D" id="3.40.140.10">
    <property type="entry name" value="Cytidine Deaminase, domain 2"/>
    <property type="match status" value="1"/>
</dbReference>
<dbReference type="RefSeq" id="WP_310966399.1">
    <property type="nucleotide sequence ID" value="NZ_JAVMBO010000016.1"/>
</dbReference>
<keyword evidence="1" id="KW-0479">Metal-binding</keyword>
<evidence type="ECO:0000256" key="1">
    <source>
        <dbReference type="ARBA" id="ARBA00022723"/>
    </source>
</evidence>
<name>A0ABU2HI48_9GAMM</name>
<dbReference type="Pfam" id="PF00383">
    <property type="entry name" value="dCMP_cyt_deam_1"/>
    <property type="match status" value="1"/>
</dbReference>
<sequence>MIQSAWRSSGLEGDEVALFAAAISIVAACLSWVSFKRTLQLDENSTAAALFLQLRSQYKDFYSRLHERIQDLHYADEINLPKSWGLYTEEQKLLAKEYWIISFNEWFASTKFATASSISLWEEFYGPAIASALRHYVLRRALEEAVDSLYSFGRDEHKFVAALYAVIEKDIVRLLLGQDPDNLSLRHAEFADMEDLGKGEKTDQDFFESVKQTYNLQPDRNYADLQDSVVDLSKLDCRLDHVRNLFTLLSKLTTRAVPMKFDSPAQSIASKASQFLISMDPGPQRDLYRRLLAEFYDIFGIDLRHLAEAEKRNLVPIPLVHEQIKSSVDIAAAEALLVCIVAAQASFSGNYGVAAVAFNAQGFPVAIGENAIFKPRFDSQAHAEMVVMNKLERRVLFDDLPECRVVTSLEPCPMCFSRLISSGVRTVRFLCTDEAGGMVHISDQLPPVWKNLFNSGRDFNESEEIPLYSTRPTIKLGSATDPNQNIKTFSQLAQAIFEHDRHKLDVLLERVSTVVQ</sequence>
<gene>
    <name evidence="4" type="ORF">RKA07_11670</name>
</gene>
<dbReference type="InterPro" id="IPR016193">
    <property type="entry name" value="Cytidine_deaminase-like"/>
</dbReference>
<dbReference type="CDD" id="cd01285">
    <property type="entry name" value="nucleoside_deaminase"/>
    <property type="match status" value="1"/>
</dbReference>
<dbReference type="Proteomes" id="UP001267407">
    <property type="component" value="Unassembled WGS sequence"/>
</dbReference>
<dbReference type="InterPro" id="IPR016192">
    <property type="entry name" value="APOBEC/CMP_deaminase_Zn-bd"/>
</dbReference>
<dbReference type="SUPFAM" id="SSF53927">
    <property type="entry name" value="Cytidine deaminase-like"/>
    <property type="match status" value="1"/>
</dbReference>
<protein>
    <submittedName>
        <fullName evidence="4">Nucleoside deaminase</fullName>
    </submittedName>
</protein>
<dbReference type="PROSITE" id="PS51747">
    <property type="entry name" value="CYT_DCMP_DEAMINASES_2"/>
    <property type="match status" value="1"/>
</dbReference>
<evidence type="ECO:0000259" key="3">
    <source>
        <dbReference type="PROSITE" id="PS51747"/>
    </source>
</evidence>
<evidence type="ECO:0000313" key="5">
    <source>
        <dbReference type="Proteomes" id="UP001267407"/>
    </source>
</evidence>
<reference evidence="4" key="1">
    <citation type="submission" date="2023-09" db="EMBL/GenBank/DDBJ databases">
        <title>Marinobacter sediminicola sp. nov. and Marinobacter maritimum sp. nov., isolated from marine sediment.</title>
        <authorList>
            <person name="An J."/>
        </authorList>
    </citation>
    <scope>NUCLEOTIDE SEQUENCE</scope>
    <source>
        <strain evidence="4">F60267</strain>
    </source>
</reference>
<accession>A0ABU2HI48</accession>
<comment type="caution">
    <text evidence="4">The sequence shown here is derived from an EMBL/GenBank/DDBJ whole genome shotgun (WGS) entry which is preliminary data.</text>
</comment>
<dbReference type="InterPro" id="IPR002125">
    <property type="entry name" value="CMP_dCMP_dom"/>
</dbReference>
<evidence type="ECO:0000256" key="2">
    <source>
        <dbReference type="ARBA" id="ARBA00022833"/>
    </source>
</evidence>
<keyword evidence="5" id="KW-1185">Reference proteome</keyword>
<evidence type="ECO:0000313" key="4">
    <source>
        <dbReference type="EMBL" id="MDS1310747.1"/>
    </source>
</evidence>
<dbReference type="EMBL" id="JAVMBO010000016">
    <property type="protein sequence ID" value="MDS1310747.1"/>
    <property type="molecule type" value="Genomic_DNA"/>
</dbReference>
<proteinExistence type="predicted"/>
<keyword evidence="2" id="KW-0862">Zinc</keyword>
<feature type="domain" description="CMP/dCMP-type deaminase" evidence="3">
    <location>
        <begin position="330"/>
        <end position="440"/>
    </location>
</feature>
<dbReference type="PROSITE" id="PS00903">
    <property type="entry name" value="CYT_DCMP_DEAMINASES_1"/>
    <property type="match status" value="1"/>
</dbReference>
<dbReference type="PROSITE" id="PS51257">
    <property type="entry name" value="PROKAR_LIPOPROTEIN"/>
    <property type="match status" value="1"/>
</dbReference>
<organism evidence="4 5">
    <name type="scientific">Marinobacter xiaoshiensis</name>
    <dbReference type="NCBI Taxonomy" id="3073652"/>
    <lineage>
        <taxon>Bacteria</taxon>
        <taxon>Pseudomonadati</taxon>
        <taxon>Pseudomonadota</taxon>
        <taxon>Gammaproteobacteria</taxon>
        <taxon>Pseudomonadales</taxon>
        <taxon>Marinobacteraceae</taxon>
        <taxon>Marinobacter</taxon>
    </lineage>
</organism>